<evidence type="ECO:0000256" key="1">
    <source>
        <dbReference type="ARBA" id="ARBA00022679"/>
    </source>
</evidence>
<dbReference type="STRING" id="4538.I1P0G7"/>
<gene>
    <name evidence="3" type="primary">LOC127763547</name>
</gene>
<dbReference type="Gene3D" id="3.30.559.10">
    <property type="entry name" value="Chloramphenicol acetyltransferase-like domain"/>
    <property type="match status" value="2"/>
</dbReference>
<dbReference type="KEGG" id="ogl:127763547"/>
<evidence type="ECO:0000313" key="4">
    <source>
        <dbReference type="Proteomes" id="UP000007306"/>
    </source>
</evidence>
<organism evidence="3 4">
    <name type="scientific">Oryza glaberrima</name>
    <name type="common">African rice</name>
    <dbReference type="NCBI Taxonomy" id="4538"/>
    <lineage>
        <taxon>Eukaryota</taxon>
        <taxon>Viridiplantae</taxon>
        <taxon>Streptophyta</taxon>
        <taxon>Embryophyta</taxon>
        <taxon>Tracheophyta</taxon>
        <taxon>Spermatophyta</taxon>
        <taxon>Magnoliopsida</taxon>
        <taxon>Liliopsida</taxon>
        <taxon>Poales</taxon>
        <taxon>Poaceae</taxon>
        <taxon>BOP clade</taxon>
        <taxon>Oryzoideae</taxon>
        <taxon>Oryzeae</taxon>
        <taxon>Oryzinae</taxon>
        <taxon>Oryza</taxon>
    </lineage>
</organism>
<accession>I1P0G7</accession>
<keyword evidence="2" id="KW-0012">Acyltransferase</keyword>
<dbReference type="Gramene" id="ORGLA02G0147300.1">
    <property type="protein sequence ID" value="ORGLA02G0147300.1"/>
    <property type="gene ID" value="ORGLA02G0147300"/>
</dbReference>
<dbReference type="PANTHER" id="PTHR31625">
    <property type="match status" value="1"/>
</dbReference>
<sequence length="489" mass="52457">MAPATQMAAPPPRARGGSFCVLRTARVAPSSPDGVPMLGERTVPLTFLDAIWLPTPPVDRVFFYRLGADDDGVDAVLSRLADSLSRALHVFYPLAGRLRLTPGKTNRYELFYQPGDAVAFTFAEHDDGVGVDELAADDPREVAKIAPLVPELPDGGAVLAVQATVLLPPARRGLALGVTVHHAACDGSSSTHFLHTWAAACAGAVVLPKPPVIDRTFIREREDLYDYMVSRTKEESDKFRSPDVADSKLLATFTLSGEILQSIKDRVAGVAARRGAPLPRCTSIVATFAVVWQCHIRAAIGDVEADNKHHGRAHFIFPTDHRARMEPRVPDKYLGNCVGPCFASAPKEEIAAADAEDGLFTTCAAIAAAVDEGTRYDPDYWKRCTEHVGGMSASDGPPLAVAGSPRFRVYDVDFGFGRPAKVDVVSVAKTGAISVAEGRGGGIEVGVGLPPERMERFRRCFADAVAWLSSPSRPVTRDMDRSAPGHSPE</sequence>
<dbReference type="InterPro" id="IPR023213">
    <property type="entry name" value="CAT-like_dom_sf"/>
</dbReference>
<dbReference type="SUPFAM" id="SSF52777">
    <property type="entry name" value="CoA-dependent acyltransferases"/>
    <property type="match status" value="1"/>
</dbReference>
<dbReference type="AlphaFoldDB" id="I1P0G7"/>
<dbReference type="eggNOG" id="ENOG502QPXT">
    <property type="taxonomic scope" value="Eukaryota"/>
</dbReference>
<reference evidence="3" key="1">
    <citation type="submission" date="2015-06" db="UniProtKB">
        <authorList>
            <consortium name="EnsemblPlants"/>
        </authorList>
    </citation>
    <scope>IDENTIFICATION</scope>
</reference>
<dbReference type="Proteomes" id="UP000007306">
    <property type="component" value="Chromosome 2"/>
</dbReference>
<protein>
    <submittedName>
        <fullName evidence="3">Uncharacterized protein</fullName>
    </submittedName>
</protein>
<dbReference type="RefSeq" id="XP_052144244.1">
    <property type="nucleotide sequence ID" value="XM_052288284.1"/>
</dbReference>
<dbReference type="HOGENOM" id="CLU_014546_7_2_1"/>
<keyword evidence="4" id="KW-1185">Reference proteome</keyword>
<dbReference type="Pfam" id="PF02458">
    <property type="entry name" value="Transferase"/>
    <property type="match status" value="1"/>
</dbReference>
<evidence type="ECO:0000313" key="3">
    <source>
        <dbReference type="EnsemblPlants" id="ORGLA02G0147300.1"/>
    </source>
</evidence>
<keyword evidence="1" id="KW-0808">Transferase</keyword>
<name>I1P0G7_ORYGL</name>
<dbReference type="GeneID" id="127763547"/>
<evidence type="ECO:0000256" key="2">
    <source>
        <dbReference type="ARBA" id="ARBA00023315"/>
    </source>
</evidence>
<dbReference type="InterPro" id="IPR051504">
    <property type="entry name" value="Plant_metabolite_acyltrans"/>
</dbReference>
<proteinExistence type="predicted"/>
<dbReference type="OMA" id="VWQCHIR"/>
<reference evidence="3 4" key="2">
    <citation type="submission" date="2018-04" db="EMBL/GenBank/DDBJ databases">
        <title>OglaRS2 (Oryza glaberrima Reference Sequence Version 2).</title>
        <authorList>
            <person name="Zhang J."/>
            <person name="Kudrna D."/>
            <person name="Lee S."/>
            <person name="Talag J."/>
            <person name="Rajasekar S."/>
            <person name="Wing R.A."/>
        </authorList>
    </citation>
    <scope>NUCLEOTIDE SEQUENCE [LARGE SCALE GENOMIC DNA]</scope>
    <source>
        <strain evidence="3 4">cv. IRGC 96717</strain>
    </source>
</reference>
<dbReference type="EnsemblPlants" id="ORGLA02G0147300.1">
    <property type="protein sequence ID" value="ORGLA02G0147300.1"/>
    <property type="gene ID" value="ORGLA02G0147300"/>
</dbReference>
<dbReference type="GO" id="GO:0050734">
    <property type="term" value="F:hydroxycinnamoyltransferase activity"/>
    <property type="evidence" value="ECO:0007669"/>
    <property type="project" value="UniProtKB-ARBA"/>
</dbReference>